<dbReference type="GO" id="GO:0005737">
    <property type="term" value="C:cytoplasm"/>
    <property type="evidence" value="ECO:0007669"/>
    <property type="project" value="TreeGrafter"/>
</dbReference>
<sequence length="481" mass="53393">MFNAATSVSDSLPANHLGEILMRQREAFIKSQPSNIQQRKANLKKLKAAILSNRERLKFAVNEDFGHRSLHETDILELFGIIQSIDYMIKNLSTFMKRERRHVGLFFQSGRAYVDYQPKGVIGIMAPWNYPLSLTLIPLATALAAGNRAMVKPSELTPRTSDAIKRLVEQCFEESEVAVTLGGPELGAAFSGLPFDHLLFTGSTQVGHKVMRAASENLVPLTLELGGKSPVIMAKGHVNDRAVSRLVFGKLSNGGQTCVAPDYAFIHEQDLEVFISRYSESVKRFYPEGPTSDDYTSIVNSNHYKRLNGMLEDARNMGAKTIEVGVKPKRSEQRARTIAPTLVINPGEDTSIMREEIFGPLLPVKTYRTIQEAIDYINARPRPLALYYFGNKDSDCDKLLSNTTSGNVGINNTLMHVAQDDLPFGGIGPSGMGAYHGIEGFRSMSHAKGVFEQRHWNFTDLLRAPFGRFADIALRLTLGKK</sequence>
<evidence type="ECO:0000256" key="7">
    <source>
        <dbReference type="RuleBase" id="RU003345"/>
    </source>
</evidence>
<evidence type="ECO:0000256" key="3">
    <source>
        <dbReference type="ARBA" id="ARBA00023027"/>
    </source>
</evidence>
<dbReference type="EMBL" id="LHPJ01000007">
    <property type="protein sequence ID" value="KOO03473.1"/>
    <property type="molecule type" value="Genomic_DNA"/>
</dbReference>
<keyword evidence="2 4" id="KW-0560">Oxidoreductase</keyword>
<dbReference type="InterPro" id="IPR016163">
    <property type="entry name" value="Ald_DH_C"/>
</dbReference>
<dbReference type="CDD" id="cd07133">
    <property type="entry name" value="ALDH_CALDH_CalB"/>
    <property type="match status" value="1"/>
</dbReference>
<evidence type="ECO:0000313" key="10">
    <source>
        <dbReference type="Proteomes" id="UP000037515"/>
    </source>
</evidence>
<dbReference type="AlphaFoldDB" id="A0A0M0HPB6"/>
<dbReference type="InterPro" id="IPR016160">
    <property type="entry name" value="Ald_DH_CS_CYS"/>
</dbReference>
<dbReference type="PANTHER" id="PTHR43570:SF20">
    <property type="entry name" value="ALDEHYDE DEHYDROGENASE ALDX-RELATED"/>
    <property type="match status" value="1"/>
</dbReference>
<dbReference type="PROSITE" id="PS00687">
    <property type="entry name" value="ALDEHYDE_DEHYDR_GLU"/>
    <property type="match status" value="1"/>
</dbReference>
<feature type="active site" evidence="5">
    <location>
        <position position="258"/>
    </location>
</feature>
<evidence type="ECO:0000256" key="1">
    <source>
        <dbReference type="ARBA" id="ARBA00009986"/>
    </source>
</evidence>
<gene>
    <name evidence="9" type="ORF">AKJ17_08960</name>
</gene>
<dbReference type="PATRIC" id="fig|693.5.peg.1832"/>
<dbReference type="Gene3D" id="3.40.605.10">
    <property type="entry name" value="Aldehyde Dehydrogenase, Chain A, domain 1"/>
    <property type="match status" value="1"/>
</dbReference>
<evidence type="ECO:0000256" key="2">
    <source>
        <dbReference type="ARBA" id="ARBA00023002"/>
    </source>
</evidence>
<comment type="similarity">
    <text evidence="1 4 7">Belongs to the aldehyde dehydrogenase family.</text>
</comment>
<keyword evidence="3" id="KW-0520">NAD</keyword>
<dbReference type="InterPro" id="IPR016161">
    <property type="entry name" value="Ald_DH/histidinol_DH"/>
</dbReference>
<dbReference type="OrthoDB" id="9812625at2"/>
<protein>
    <recommendedName>
        <fullName evidence="4">Aldehyde dehydrogenase</fullName>
    </recommendedName>
</protein>
<name>A0A0M0HPB6_VIBNE</name>
<organism evidence="9 10">
    <name type="scientific">Vibrio nereis</name>
    <dbReference type="NCBI Taxonomy" id="693"/>
    <lineage>
        <taxon>Bacteria</taxon>
        <taxon>Pseudomonadati</taxon>
        <taxon>Pseudomonadota</taxon>
        <taxon>Gammaproteobacteria</taxon>
        <taxon>Vibrionales</taxon>
        <taxon>Vibrionaceae</taxon>
        <taxon>Vibrio</taxon>
    </lineage>
</organism>
<dbReference type="Gene3D" id="3.40.309.10">
    <property type="entry name" value="Aldehyde Dehydrogenase, Chain A, domain 2"/>
    <property type="match status" value="1"/>
</dbReference>
<feature type="active site" evidence="5 6">
    <location>
        <position position="224"/>
    </location>
</feature>
<dbReference type="GO" id="GO:0004029">
    <property type="term" value="F:aldehyde dehydrogenase (NAD+) activity"/>
    <property type="evidence" value="ECO:0007669"/>
    <property type="project" value="TreeGrafter"/>
</dbReference>
<comment type="caution">
    <text evidence="9">The sequence shown here is derived from an EMBL/GenBank/DDBJ whole genome shotgun (WGS) entry which is preliminary data.</text>
</comment>
<dbReference type="InterPro" id="IPR012394">
    <property type="entry name" value="Aldehyde_DH_NAD(P)"/>
</dbReference>
<dbReference type="PROSITE" id="PS00070">
    <property type="entry name" value="ALDEHYDE_DEHYDR_CYS"/>
    <property type="match status" value="1"/>
</dbReference>
<dbReference type="FunFam" id="3.40.309.10:FF:000003">
    <property type="entry name" value="Aldehyde dehydrogenase"/>
    <property type="match status" value="1"/>
</dbReference>
<reference evidence="10" key="1">
    <citation type="submission" date="2015-08" db="EMBL/GenBank/DDBJ databases">
        <title>Vibrio galatheae sp. nov., a novel member of the Vibrionaceae family isolated from the Solomon Islands.</title>
        <authorList>
            <person name="Giubergia S."/>
            <person name="Machado H."/>
            <person name="Mateiu R.V."/>
            <person name="Gram L."/>
        </authorList>
    </citation>
    <scope>NUCLEOTIDE SEQUENCE [LARGE SCALE GENOMIC DNA]</scope>
    <source>
        <strain evidence="10">DSM 19584</strain>
    </source>
</reference>
<dbReference type="GO" id="GO:0006081">
    <property type="term" value="P:aldehyde metabolic process"/>
    <property type="evidence" value="ECO:0007669"/>
    <property type="project" value="InterPro"/>
</dbReference>
<dbReference type="InterPro" id="IPR029510">
    <property type="entry name" value="Ald_DH_CS_GLU"/>
</dbReference>
<dbReference type="InterPro" id="IPR016162">
    <property type="entry name" value="Ald_DH_N"/>
</dbReference>
<dbReference type="Pfam" id="PF00171">
    <property type="entry name" value="Aldedh"/>
    <property type="match status" value="1"/>
</dbReference>
<dbReference type="STRING" id="693.AKJ17_08960"/>
<evidence type="ECO:0000256" key="4">
    <source>
        <dbReference type="PIRNR" id="PIRNR036492"/>
    </source>
</evidence>
<dbReference type="SUPFAM" id="SSF53720">
    <property type="entry name" value="ALDH-like"/>
    <property type="match status" value="1"/>
</dbReference>
<dbReference type="RefSeq" id="WP_053395459.1">
    <property type="nucleotide sequence ID" value="NZ_LHPJ01000007.1"/>
</dbReference>
<evidence type="ECO:0000313" key="9">
    <source>
        <dbReference type="EMBL" id="KOO03473.1"/>
    </source>
</evidence>
<proteinExistence type="inferred from homology"/>
<feature type="domain" description="Aldehyde dehydrogenase" evidence="8">
    <location>
        <begin position="25"/>
        <end position="449"/>
    </location>
</feature>
<dbReference type="InterPro" id="IPR015590">
    <property type="entry name" value="Aldehyde_DH_dom"/>
</dbReference>
<dbReference type="Proteomes" id="UP000037515">
    <property type="component" value="Unassembled WGS sequence"/>
</dbReference>
<keyword evidence="10" id="KW-1185">Reference proteome</keyword>
<evidence type="ECO:0000259" key="8">
    <source>
        <dbReference type="Pfam" id="PF00171"/>
    </source>
</evidence>
<dbReference type="PIRSF" id="PIRSF036492">
    <property type="entry name" value="ALDH"/>
    <property type="match status" value="1"/>
</dbReference>
<evidence type="ECO:0000256" key="6">
    <source>
        <dbReference type="PROSITE-ProRule" id="PRU10007"/>
    </source>
</evidence>
<dbReference type="PANTHER" id="PTHR43570">
    <property type="entry name" value="ALDEHYDE DEHYDROGENASE"/>
    <property type="match status" value="1"/>
</dbReference>
<evidence type="ECO:0000256" key="5">
    <source>
        <dbReference type="PIRSR" id="PIRSR036492-1"/>
    </source>
</evidence>
<accession>A0A0M0HPB6</accession>